<keyword evidence="1" id="KW-0812">Transmembrane</keyword>
<keyword evidence="1" id="KW-0472">Membrane</keyword>
<evidence type="ECO:0000313" key="2">
    <source>
        <dbReference type="EMBL" id="BBI99623.1"/>
    </source>
</evidence>
<accession>A0AAN1SZ25</accession>
<organism evidence="2 3">
    <name type="scientific">Ferrigenium kumadai</name>
    <dbReference type="NCBI Taxonomy" id="1682490"/>
    <lineage>
        <taxon>Bacteria</taxon>
        <taxon>Pseudomonadati</taxon>
        <taxon>Pseudomonadota</taxon>
        <taxon>Betaproteobacteria</taxon>
        <taxon>Nitrosomonadales</taxon>
        <taxon>Gallionellaceae</taxon>
        <taxon>Ferrigenium</taxon>
    </lineage>
</organism>
<dbReference type="SMART" id="SM00671">
    <property type="entry name" value="SEL1"/>
    <property type="match status" value="5"/>
</dbReference>
<evidence type="ECO:0008006" key="4">
    <source>
        <dbReference type="Google" id="ProtNLM"/>
    </source>
</evidence>
<dbReference type="PANTHER" id="PTHR43628">
    <property type="entry name" value="ACTIVATOR OF C KINASE PROTEIN 1-RELATED"/>
    <property type="match status" value="1"/>
</dbReference>
<protein>
    <recommendedName>
        <fullName evidence="4">Sel1 repeat family protein</fullName>
    </recommendedName>
</protein>
<proteinExistence type="predicted"/>
<reference evidence="2 3" key="1">
    <citation type="submission" date="2019-03" db="EMBL/GenBank/DDBJ databases">
        <title>Complete genome sequence of Ferrigenium kumadai strain An22, a microaerophilic iron-oxidizing bacterium isolated from a paddy field soil.</title>
        <authorList>
            <person name="Watanabe T."/>
            <person name="Asakawa S."/>
        </authorList>
    </citation>
    <scope>NUCLEOTIDE SEQUENCE [LARGE SCALE GENOMIC DNA]</scope>
    <source>
        <strain evidence="2 3">An22</strain>
    </source>
</reference>
<dbReference type="Proteomes" id="UP001319121">
    <property type="component" value="Chromosome"/>
</dbReference>
<name>A0AAN1SZ25_9PROT</name>
<gene>
    <name evidence="2" type="ORF">FGKAn22_13160</name>
</gene>
<feature type="transmembrane region" description="Helical" evidence="1">
    <location>
        <begin position="65"/>
        <end position="84"/>
    </location>
</feature>
<dbReference type="InterPro" id="IPR011990">
    <property type="entry name" value="TPR-like_helical_dom_sf"/>
</dbReference>
<dbReference type="SUPFAM" id="SSF81901">
    <property type="entry name" value="HCP-like"/>
    <property type="match status" value="1"/>
</dbReference>
<evidence type="ECO:0000313" key="3">
    <source>
        <dbReference type="Proteomes" id="UP001319121"/>
    </source>
</evidence>
<dbReference type="Pfam" id="PF08238">
    <property type="entry name" value="Sel1"/>
    <property type="match status" value="5"/>
</dbReference>
<dbReference type="PANTHER" id="PTHR43628:SF1">
    <property type="entry name" value="CHITIN SYNTHASE REGULATORY FACTOR 2-RELATED"/>
    <property type="match status" value="1"/>
</dbReference>
<dbReference type="EMBL" id="AP019536">
    <property type="protein sequence ID" value="BBI99623.1"/>
    <property type="molecule type" value="Genomic_DNA"/>
</dbReference>
<dbReference type="KEGG" id="fku:FGKAn22_13160"/>
<keyword evidence="1" id="KW-1133">Transmembrane helix</keyword>
<dbReference type="InterPro" id="IPR052945">
    <property type="entry name" value="Mitotic_Regulator"/>
</dbReference>
<dbReference type="AlphaFoldDB" id="A0AAN1SZ25"/>
<dbReference type="Gene3D" id="1.25.40.10">
    <property type="entry name" value="Tetratricopeptide repeat domain"/>
    <property type="match status" value="1"/>
</dbReference>
<dbReference type="InterPro" id="IPR006597">
    <property type="entry name" value="Sel1-like"/>
</dbReference>
<sequence>MHMIFGNCPQALRDVRILTGDTHHSIFHFVNLVPFPTISEADFVDTQRNRNVLSRHAFFRFVMRNVLLFFLLSALAPFALAGGFESELASAQKALAAGDYKKAYPLYAKHAAKNPLAQFTFGMFYREGWGRSADPVAACRYFEKAAHGNIPAAQQFLGDCFAQGIGRTADGKAALEWYRKAGSNGVFVALCSAGLLYIEGRLVERDVQQGLALCTQAAQSESTAAMVKLADYYREGIDVPQDWAVARYWYQQAAERRVHEAQYRLGIMLGEGKGGEADLSASLFWLETAASEGYAPAYLPTAILYANAQVDPKTGALAPGHLAKIYMWNSAAKARTTDTAQLAEIARIEEMVLKVMPPTWKPELDKKVAEHLAKY</sequence>
<evidence type="ECO:0000256" key="1">
    <source>
        <dbReference type="SAM" id="Phobius"/>
    </source>
</evidence>
<keyword evidence="3" id="KW-1185">Reference proteome</keyword>